<dbReference type="PANTHER" id="PTHR42988:SF2">
    <property type="entry name" value="CYCLIC NUCLEOTIDE PHOSPHODIESTERASE CBUA0032-RELATED"/>
    <property type="match status" value="1"/>
</dbReference>
<dbReference type="Pfam" id="PF01451">
    <property type="entry name" value="LMWPc"/>
    <property type="match status" value="1"/>
</dbReference>
<organism evidence="6 7">
    <name type="scientific">Ferroglobus placidus (strain DSM 10642 / AEDII12DO)</name>
    <dbReference type="NCBI Taxonomy" id="589924"/>
    <lineage>
        <taxon>Archaea</taxon>
        <taxon>Methanobacteriati</taxon>
        <taxon>Methanobacteriota</taxon>
        <taxon>Archaeoglobi</taxon>
        <taxon>Archaeoglobales</taxon>
        <taxon>Archaeoglobaceae</taxon>
        <taxon>Ferroglobus</taxon>
    </lineage>
</organism>
<dbReference type="InterPro" id="IPR004843">
    <property type="entry name" value="Calcineurin-like_PHP"/>
</dbReference>
<dbReference type="GO" id="GO:0046872">
    <property type="term" value="F:metal ion binding"/>
    <property type="evidence" value="ECO:0007669"/>
    <property type="project" value="UniProtKB-KW"/>
</dbReference>
<dbReference type="HOGENOM" id="CLU_743150_0_0_2"/>
<protein>
    <submittedName>
        <fullName evidence="6">Metallophosphoesterase</fullName>
    </submittedName>
</protein>
<dbReference type="Gene3D" id="3.60.21.10">
    <property type="match status" value="1"/>
</dbReference>
<dbReference type="RefSeq" id="WP_012966726.1">
    <property type="nucleotide sequence ID" value="NC_013849.1"/>
</dbReference>
<dbReference type="InterPro" id="IPR050884">
    <property type="entry name" value="CNP_phosphodiesterase-III"/>
</dbReference>
<accession>D3S1C4</accession>
<dbReference type="InterPro" id="IPR023485">
    <property type="entry name" value="Ptyr_pPase"/>
</dbReference>
<dbReference type="Proteomes" id="UP000002613">
    <property type="component" value="Chromosome"/>
</dbReference>
<keyword evidence="1" id="KW-0479">Metal-binding</keyword>
<dbReference type="SUPFAM" id="SSF56300">
    <property type="entry name" value="Metallo-dependent phosphatases"/>
    <property type="match status" value="1"/>
</dbReference>
<keyword evidence="2" id="KW-0378">Hydrolase</keyword>
<reference evidence="7" key="1">
    <citation type="submission" date="2010-02" db="EMBL/GenBank/DDBJ databases">
        <title>Complete sequence of Ferroglobus placidus DSM 10642.</title>
        <authorList>
            <consortium name="US DOE Joint Genome Institute"/>
            <person name="Lucas S."/>
            <person name="Copeland A."/>
            <person name="Lapidus A."/>
            <person name="Cheng J.-F."/>
            <person name="Bruce D."/>
            <person name="Goodwin L."/>
            <person name="Pitluck S."/>
            <person name="Saunders E."/>
            <person name="Brettin T."/>
            <person name="Detter J.C."/>
            <person name="Han C."/>
            <person name="Tapia R."/>
            <person name="Larimer F."/>
            <person name="Land M."/>
            <person name="Hauser L."/>
            <person name="Kyrpides N."/>
            <person name="Ivanova N."/>
            <person name="Holmes D."/>
            <person name="Lovley D."/>
            <person name="Kyrpides N."/>
            <person name="Anderson I.J."/>
            <person name="Woyke T."/>
        </authorList>
    </citation>
    <scope>NUCLEOTIDE SEQUENCE [LARGE SCALE GENOMIC DNA]</scope>
    <source>
        <strain evidence="7">DSM 10642 / AEDII12DO</strain>
    </source>
</reference>
<dbReference type="Pfam" id="PF00149">
    <property type="entry name" value="Metallophos"/>
    <property type="match status" value="1"/>
</dbReference>
<dbReference type="SUPFAM" id="SSF52788">
    <property type="entry name" value="Phosphotyrosine protein phosphatases I"/>
    <property type="match status" value="1"/>
</dbReference>
<gene>
    <name evidence="6" type="ordered locus">Ferp_2264</name>
</gene>
<evidence type="ECO:0000256" key="3">
    <source>
        <dbReference type="ARBA" id="ARBA00023004"/>
    </source>
</evidence>
<dbReference type="InterPro" id="IPR036196">
    <property type="entry name" value="Ptyr_pPase_sf"/>
</dbReference>
<dbReference type="SMART" id="SM00226">
    <property type="entry name" value="LMWPc"/>
    <property type="match status" value="1"/>
</dbReference>
<dbReference type="STRING" id="589924.Ferp_2264"/>
<dbReference type="EMBL" id="CP001899">
    <property type="protein sequence ID" value="ADC66388.1"/>
    <property type="molecule type" value="Genomic_DNA"/>
</dbReference>
<evidence type="ECO:0000313" key="6">
    <source>
        <dbReference type="EMBL" id="ADC66388.1"/>
    </source>
</evidence>
<dbReference type="GO" id="GO:0016787">
    <property type="term" value="F:hydrolase activity"/>
    <property type="evidence" value="ECO:0007669"/>
    <property type="project" value="UniProtKB-KW"/>
</dbReference>
<evidence type="ECO:0000256" key="1">
    <source>
        <dbReference type="ARBA" id="ARBA00022723"/>
    </source>
</evidence>
<keyword evidence="3" id="KW-0408">Iron</keyword>
<evidence type="ECO:0000256" key="4">
    <source>
        <dbReference type="ARBA" id="ARBA00025742"/>
    </source>
</evidence>
<dbReference type="eggNOG" id="arCOG01153">
    <property type="taxonomic scope" value="Archaea"/>
</dbReference>
<dbReference type="Gene3D" id="3.40.50.2300">
    <property type="match status" value="1"/>
</dbReference>
<dbReference type="AlphaFoldDB" id="D3S1C4"/>
<dbReference type="PaxDb" id="589924-Ferp_2264"/>
<evidence type="ECO:0000259" key="5">
    <source>
        <dbReference type="SMART" id="SM00226"/>
    </source>
</evidence>
<dbReference type="InterPro" id="IPR029052">
    <property type="entry name" value="Metallo-depent_PP-like"/>
</dbReference>
<dbReference type="GeneID" id="8779803"/>
<dbReference type="OrthoDB" id="7513at2157"/>
<feature type="domain" description="Phosphotyrosine protein phosphatase I" evidence="5">
    <location>
        <begin position="255"/>
        <end position="369"/>
    </location>
</feature>
<evidence type="ECO:0000256" key="2">
    <source>
        <dbReference type="ARBA" id="ARBA00022801"/>
    </source>
</evidence>
<name>D3S1C4_FERPA</name>
<reference evidence="6 7" key="2">
    <citation type="journal article" date="2011" name="Stand. Genomic Sci.">
        <title>Complete genome sequence of Ferroglobus placidus AEDII12DO.</title>
        <authorList>
            <person name="Anderson I."/>
            <person name="Risso C."/>
            <person name="Holmes D."/>
            <person name="Lucas S."/>
            <person name="Copeland A."/>
            <person name="Lapidus A."/>
            <person name="Cheng J.F."/>
            <person name="Bruce D."/>
            <person name="Goodwin L."/>
            <person name="Pitluck S."/>
            <person name="Saunders E."/>
            <person name="Brettin T."/>
            <person name="Detter J.C."/>
            <person name="Han C."/>
            <person name="Tapia R."/>
            <person name="Larimer F."/>
            <person name="Land M."/>
            <person name="Hauser L."/>
            <person name="Woyke T."/>
            <person name="Lovley D."/>
            <person name="Kyrpides N."/>
            <person name="Ivanova N."/>
        </authorList>
    </citation>
    <scope>NUCLEOTIDE SEQUENCE [LARGE SCALE GENOMIC DNA]</scope>
    <source>
        <strain evidence="7">DSM 10642 / AEDII12DO</strain>
    </source>
</reference>
<keyword evidence="7" id="KW-1185">Reference proteome</keyword>
<dbReference type="eggNOG" id="arCOG04425">
    <property type="taxonomic scope" value="Archaea"/>
</dbReference>
<proteinExistence type="inferred from homology"/>
<dbReference type="CDD" id="cd07400">
    <property type="entry name" value="MPP_1"/>
    <property type="match status" value="1"/>
</dbReference>
<dbReference type="PANTHER" id="PTHR42988">
    <property type="entry name" value="PHOSPHOHYDROLASE"/>
    <property type="match status" value="1"/>
</dbReference>
<dbReference type="KEGG" id="fpl:Ferp_2264"/>
<sequence length="373" mass="43112">MKIVHISDLHFGEELVRSKVEKAIKQINEIEPDLVVVTGDLSCWGIHSELREAYEALEKLKSDYFVVPGNHDARNNGIEFFELYFGERKKIYKDSEVVIIGVDSTQPDIDDGYIGFEQRRWIEENFRKDRINVLALHHHIVPIPDTGRERNVLIDAGEVVEMLINLGFALVLAGHRHMPYSIRLMRTHIIHAGSLGSFKILGMPDHNYNVIELSEDYVSLKLKFVDYGEIDVGRYQIKTEAPESVAIYRKVGRPKRVLFVSKDGDARVQMAEALFNKLSPYNMLAEGAGVDEVSEEDKVAREVLNEIGVEMIWRKKKIDERDLKNFDYVVEFDELGLGETWKIEVPKSREDYRRVREEIRRKVNELISQLIAM</sequence>
<comment type="similarity">
    <text evidence="4">Belongs to the cyclic nucleotide phosphodiesterase class-III family.</text>
</comment>
<evidence type="ECO:0000313" key="7">
    <source>
        <dbReference type="Proteomes" id="UP000002613"/>
    </source>
</evidence>